<dbReference type="EMBL" id="JAVRRT010000003">
    <property type="protein sequence ID" value="KAK5173255.1"/>
    <property type="molecule type" value="Genomic_DNA"/>
</dbReference>
<dbReference type="PANTHER" id="PTHR44169">
    <property type="entry name" value="NADPH-DEPENDENT 1-ACYLDIHYDROXYACETONE PHOSPHATE REDUCTASE"/>
    <property type="match status" value="1"/>
</dbReference>
<evidence type="ECO:0000256" key="3">
    <source>
        <dbReference type="RuleBase" id="RU000363"/>
    </source>
</evidence>
<reference evidence="4 5" key="1">
    <citation type="submission" date="2023-08" db="EMBL/GenBank/DDBJ databases">
        <title>Black Yeasts Isolated from many extreme environments.</title>
        <authorList>
            <person name="Coleine C."/>
            <person name="Stajich J.E."/>
            <person name="Selbmann L."/>
        </authorList>
    </citation>
    <scope>NUCLEOTIDE SEQUENCE [LARGE SCALE GENOMIC DNA]</scope>
    <source>
        <strain evidence="4 5">CCFEE 5935</strain>
    </source>
</reference>
<evidence type="ECO:0000313" key="5">
    <source>
        <dbReference type="Proteomes" id="UP001337655"/>
    </source>
</evidence>
<accession>A0AAV9PHS1</accession>
<dbReference type="AlphaFoldDB" id="A0AAV9PHS1"/>
<dbReference type="InterPro" id="IPR002347">
    <property type="entry name" value="SDR_fam"/>
</dbReference>
<dbReference type="InterPro" id="IPR036291">
    <property type="entry name" value="NAD(P)-bd_dom_sf"/>
</dbReference>
<keyword evidence="2" id="KW-0560">Oxidoreductase</keyword>
<evidence type="ECO:0000256" key="2">
    <source>
        <dbReference type="ARBA" id="ARBA00023002"/>
    </source>
</evidence>
<dbReference type="GO" id="GO:0005783">
    <property type="term" value="C:endoplasmic reticulum"/>
    <property type="evidence" value="ECO:0007669"/>
    <property type="project" value="TreeGrafter"/>
</dbReference>
<protein>
    <recommendedName>
        <fullName evidence="6">NAD(P)-binding protein</fullName>
    </recommendedName>
</protein>
<dbReference type="PRINTS" id="PR00080">
    <property type="entry name" value="SDRFAMILY"/>
</dbReference>
<dbReference type="SUPFAM" id="SSF51735">
    <property type="entry name" value="NAD(P)-binding Rossmann-fold domains"/>
    <property type="match status" value="1"/>
</dbReference>
<dbReference type="Pfam" id="PF00106">
    <property type="entry name" value="adh_short"/>
    <property type="match status" value="1"/>
</dbReference>
<dbReference type="Gene3D" id="3.40.50.720">
    <property type="entry name" value="NAD(P)-binding Rossmann-like Domain"/>
    <property type="match status" value="1"/>
</dbReference>
<organism evidence="4 5">
    <name type="scientific">Saxophila tyrrhenica</name>
    <dbReference type="NCBI Taxonomy" id="1690608"/>
    <lineage>
        <taxon>Eukaryota</taxon>
        <taxon>Fungi</taxon>
        <taxon>Dikarya</taxon>
        <taxon>Ascomycota</taxon>
        <taxon>Pezizomycotina</taxon>
        <taxon>Dothideomycetes</taxon>
        <taxon>Dothideomycetidae</taxon>
        <taxon>Mycosphaerellales</taxon>
        <taxon>Extremaceae</taxon>
        <taxon>Saxophila</taxon>
    </lineage>
</organism>
<keyword evidence="5" id="KW-1185">Reference proteome</keyword>
<dbReference type="GO" id="GO:0019433">
    <property type="term" value="P:triglyceride catabolic process"/>
    <property type="evidence" value="ECO:0007669"/>
    <property type="project" value="TreeGrafter"/>
</dbReference>
<dbReference type="RefSeq" id="XP_064661950.1">
    <property type="nucleotide sequence ID" value="XM_064799195.1"/>
</dbReference>
<dbReference type="PANTHER" id="PTHR44169:SF6">
    <property type="entry name" value="NADPH-DEPENDENT 1-ACYLDIHYDROXYACETONE PHOSPHATE REDUCTASE"/>
    <property type="match status" value="1"/>
</dbReference>
<dbReference type="Proteomes" id="UP001337655">
    <property type="component" value="Unassembled WGS sequence"/>
</dbReference>
<dbReference type="GO" id="GO:0000140">
    <property type="term" value="F:acylglycerone-phosphate reductase (NADP+) activity"/>
    <property type="evidence" value="ECO:0007669"/>
    <property type="project" value="TreeGrafter"/>
</dbReference>
<dbReference type="GO" id="GO:0004806">
    <property type="term" value="F:triacylglycerol lipase activity"/>
    <property type="evidence" value="ECO:0007669"/>
    <property type="project" value="TreeGrafter"/>
</dbReference>
<evidence type="ECO:0008006" key="6">
    <source>
        <dbReference type="Google" id="ProtNLM"/>
    </source>
</evidence>
<dbReference type="GO" id="GO:0006654">
    <property type="term" value="P:phosphatidic acid biosynthetic process"/>
    <property type="evidence" value="ECO:0007669"/>
    <property type="project" value="TreeGrafter"/>
</dbReference>
<sequence length="295" mass="31679">MSAPSKKIALITGCSAGGVGAAFASVFAANPNYHVYATARNTSKIPQSLHETSSVTVLALDVTSSESIAAAIEAVRAKTGERMDVLINNAGAGWNAPALDADIQEARRVFDANFFGPLEVVKAFGPMLVNAHGCCVNNCSVGGVAGFPFGSIYSASKAALINAGEVWRHELAPLNVRVLTLVTGGIATKFLENLQPVDLPEGSYYAGIKDIIEKQEENISFAQEPEIFAQDLLRRVEAGQRGKKWVAGGASLMKWVHWLAPQCVIDRIFTEFKSFQKKLSAQHQQRMAEESKKVA</sequence>
<gene>
    <name evidence="4" type="ORF">LTR77_001936</name>
</gene>
<name>A0AAV9PHS1_9PEZI</name>
<proteinExistence type="inferred from homology"/>
<evidence type="ECO:0000313" key="4">
    <source>
        <dbReference type="EMBL" id="KAK5173255.1"/>
    </source>
</evidence>
<dbReference type="PRINTS" id="PR00081">
    <property type="entry name" value="GDHRDH"/>
</dbReference>
<comment type="similarity">
    <text evidence="1 3">Belongs to the short-chain dehydrogenases/reductases (SDR) family.</text>
</comment>
<dbReference type="GeneID" id="89923283"/>
<evidence type="ECO:0000256" key="1">
    <source>
        <dbReference type="ARBA" id="ARBA00006484"/>
    </source>
</evidence>
<comment type="caution">
    <text evidence="4">The sequence shown here is derived from an EMBL/GenBank/DDBJ whole genome shotgun (WGS) entry which is preliminary data.</text>
</comment>
<dbReference type="GO" id="GO:0005811">
    <property type="term" value="C:lipid droplet"/>
    <property type="evidence" value="ECO:0007669"/>
    <property type="project" value="TreeGrafter"/>
</dbReference>